<dbReference type="Pfam" id="PF13527">
    <property type="entry name" value="Acetyltransf_9"/>
    <property type="match status" value="1"/>
</dbReference>
<evidence type="ECO:0000259" key="3">
    <source>
        <dbReference type="PROSITE" id="PS51186"/>
    </source>
</evidence>
<dbReference type="Proteomes" id="UP001376459">
    <property type="component" value="Unassembled WGS sequence"/>
</dbReference>
<gene>
    <name evidence="4" type="ORF">WKI71_42715</name>
</gene>
<dbReference type="EC" id="2.3.1.-" evidence="4"/>
<dbReference type="PANTHER" id="PTHR43877">
    <property type="entry name" value="AMINOALKYLPHOSPHONATE N-ACETYLTRANSFERASE-RELATED-RELATED"/>
    <property type="match status" value="1"/>
</dbReference>
<organism evidence="4 5">
    <name type="scientific">Streptomyces machairae</name>
    <dbReference type="NCBI Taxonomy" id="3134109"/>
    <lineage>
        <taxon>Bacteria</taxon>
        <taxon>Bacillati</taxon>
        <taxon>Actinomycetota</taxon>
        <taxon>Actinomycetes</taxon>
        <taxon>Kitasatosporales</taxon>
        <taxon>Streptomycetaceae</taxon>
        <taxon>Streptomyces</taxon>
    </lineage>
</organism>
<dbReference type="InterPro" id="IPR050832">
    <property type="entry name" value="Bact_Acetyltransf"/>
</dbReference>
<keyword evidence="1 4" id="KW-0808">Transferase</keyword>
<evidence type="ECO:0000256" key="1">
    <source>
        <dbReference type="ARBA" id="ARBA00022679"/>
    </source>
</evidence>
<dbReference type="CDD" id="cd04301">
    <property type="entry name" value="NAT_SF"/>
    <property type="match status" value="1"/>
</dbReference>
<comment type="caution">
    <text evidence="4">The sequence shown here is derived from an EMBL/GenBank/DDBJ whole genome shotgun (WGS) entry which is preliminary data.</text>
</comment>
<dbReference type="InterPro" id="IPR000182">
    <property type="entry name" value="GNAT_dom"/>
</dbReference>
<accession>A0ABU8UUP5</accession>
<protein>
    <submittedName>
        <fullName evidence="4">N-acetyltransferase</fullName>
        <ecNumber evidence="4">2.3.1.-</ecNumber>
    </submittedName>
</protein>
<proteinExistence type="predicted"/>
<reference evidence="4 5" key="1">
    <citation type="submission" date="2024-03" db="EMBL/GenBank/DDBJ databases">
        <title>Novel Streptomyces species of biotechnological and ecological value are a feature of Machair soil.</title>
        <authorList>
            <person name="Prole J.R."/>
            <person name="Goodfellow M."/>
            <person name="Allenby N."/>
            <person name="Ward A.C."/>
        </authorList>
    </citation>
    <scope>NUCLEOTIDE SEQUENCE [LARGE SCALE GENOMIC DNA]</scope>
    <source>
        <strain evidence="4 5">MS1.AVA.1</strain>
    </source>
</reference>
<dbReference type="EMBL" id="JBBKAK010000001">
    <property type="protein sequence ID" value="MEJ8672619.1"/>
    <property type="molecule type" value="Genomic_DNA"/>
</dbReference>
<keyword evidence="5" id="KW-1185">Reference proteome</keyword>
<dbReference type="SUPFAM" id="SSF55729">
    <property type="entry name" value="Acyl-CoA N-acyltransferases (Nat)"/>
    <property type="match status" value="1"/>
</dbReference>
<feature type="domain" description="N-acetyltransferase" evidence="3">
    <location>
        <begin position="19"/>
        <end position="162"/>
    </location>
</feature>
<evidence type="ECO:0000313" key="5">
    <source>
        <dbReference type="Proteomes" id="UP001376459"/>
    </source>
</evidence>
<sequence length="199" mass="21429">MTSHDAPAGSRIAPGGAGLVIRQETADDHRDVREVHTRAFGDSDRVPGLVEALRVAEAALAPMSFVAVVDDRVVGHVLLSATRLDAPRRIVDVLSLSPLGVVPEFQRQGIGTQLIAHALEAADRQGVPLVFLEGSPRYYGTRGFESAGAVGFRSPSLRIPEAAFQVARLSAHEPWMTGTFVYSEAFWAFDCVGLRDPEN</sequence>
<dbReference type="GO" id="GO:0016746">
    <property type="term" value="F:acyltransferase activity"/>
    <property type="evidence" value="ECO:0007669"/>
    <property type="project" value="UniProtKB-KW"/>
</dbReference>
<evidence type="ECO:0000256" key="2">
    <source>
        <dbReference type="ARBA" id="ARBA00023315"/>
    </source>
</evidence>
<dbReference type="PANTHER" id="PTHR43877:SF1">
    <property type="entry name" value="ACETYLTRANSFERASE"/>
    <property type="match status" value="1"/>
</dbReference>
<keyword evidence="2 4" id="KW-0012">Acyltransferase</keyword>
<dbReference type="PROSITE" id="PS51186">
    <property type="entry name" value="GNAT"/>
    <property type="match status" value="1"/>
</dbReference>
<dbReference type="Gene3D" id="3.40.630.30">
    <property type="match status" value="1"/>
</dbReference>
<dbReference type="InterPro" id="IPR016181">
    <property type="entry name" value="Acyl_CoA_acyltransferase"/>
</dbReference>
<name>A0ABU8UUP5_9ACTN</name>
<evidence type="ECO:0000313" key="4">
    <source>
        <dbReference type="EMBL" id="MEJ8672619.1"/>
    </source>
</evidence>